<dbReference type="eggNOG" id="ENOG502SDWI">
    <property type="taxonomic scope" value="Eukaryota"/>
</dbReference>
<organism evidence="3">
    <name type="scientific">Aureococcus anophagefferens</name>
    <name type="common">Harmful bloom alga</name>
    <dbReference type="NCBI Taxonomy" id="44056"/>
    <lineage>
        <taxon>Eukaryota</taxon>
        <taxon>Sar</taxon>
        <taxon>Stramenopiles</taxon>
        <taxon>Ochrophyta</taxon>
        <taxon>Pelagophyceae</taxon>
        <taxon>Pelagomonadales</taxon>
        <taxon>Pelagomonadaceae</taxon>
        <taxon>Aureococcus</taxon>
    </lineage>
</organism>
<feature type="compositionally biased region" description="Low complexity" evidence="1">
    <location>
        <begin position="53"/>
        <end position="75"/>
    </location>
</feature>
<dbReference type="EMBL" id="GL833135">
    <property type="protein sequence ID" value="EGB06366.1"/>
    <property type="molecule type" value="Genomic_DNA"/>
</dbReference>
<feature type="region of interest" description="Disordered" evidence="1">
    <location>
        <begin position="1"/>
        <end position="179"/>
    </location>
</feature>
<dbReference type="Proteomes" id="UP000002729">
    <property type="component" value="Unassembled WGS sequence"/>
</dbReference>
<feature type="compositionally biased region" description="Basic and acidic residues" evidence="1">
    <location>
        <begin position="297"/>
        <end position="309"/>
    </location>
</feature>
<evidence type="ECO:0000256" key="1">
    <source>
        <dbReference type="SAM" id="MobiDB-lite"/>
    </source>
</evidence>
<proteinExistence type="predicted"/>
<reference evidence="2 3" key="1">
    <citation type="journal article" date="2011" name="Proc. Natl. Acad. Sci. U.S.A.">
        <title>Niche of harmful alga Aureococcus anophagefferens revealed through ecogenomics.</title>
        <authorList>
            <person name="Gobler C.J."/>
            <person name="Berry D.L."/>
            <person name="Dyhrman S.T."/>
            <person name="Wilhelm S.W."/>
            <person name="Salamov A."/>
            <person name="Lobanov A.V."/>
            <person name="Zhang Y."/>
            <person name="Collier J.L."/>
            <person name="Wurch L.L."/>
            <person name="Kustka A.B."/>
            <person name="Dill B.D."/>
            <person name="Shah M."/>
            <person name="VerBerkmoes N.C."/>
            <person name="Kuo A."/>
            <person name="Terry A."/>
            <person name="Pangilinan J."/>
            <person name="Lindquist E.A."/>
            <person name="Lucas S."/>
            <person name="Paulsen I.T."/>
            <person name="Hattenrath-Lehmann T.K."/>
            <person name="Talmage S.C."/>
            <person name="Walker E.A."/>
            <person name="Koch F."/>
            <person name="Burson A.M."/>
            <person name="Marcoval M.A."/>
            <person name="Tang Y.Z."/>
            <person name="Lecleir G.R."/>
            <person name="Coyne K.J."/>
            <person name="Berg G.M."/>
            <person name="Bertrand E.M."/>
            <person name="Saito M.A."/>
            <person name="Gladyshev V.N."/>
            <person name="Grigoriev I.V."/>
        </authorList>
    </citation>
    <scope>NUCLEOTIDE SEQUENCE [LARGE SCALE GENOMIC DNA]</scope>
    <source>
        <strain evidence="3">CCMP 1984</strain>
    </source>
</reference>
<feature type="compositionally biased region" description="Basic residues" evidence="1">
    <location>
        <begin position="121"/>
        <end position="130"/>
    </location>
</feature>
<dbReference type="GeneID" id="20225499"/>
<dbReference type="RefSeq" id="XP_009038944.1">
    <property type="nucleotide sequence ID" value="XM_009040696.1"/>
</dbReference>
<feature type="non-terminal residue" evidence="2">
    <location>
        <position position="568"/>
    </location>
</feature>
<name>F0YF44_AURAN</name>
<keyword evidence="3" id="KW-1185">Reference proteome</keyword>
<feature type="region of interest" description="Disordered" evidence="1">
    <location>
        <begin position="289"/>
        <end position="314"/>
    </location>
</feature>
<gene>
    <name evidence="2" type="ORF">AURANDRAFT_65768</name>
</gene>
<dbReference type="InParanoid" id="F0YF44"/>
<dbReference type="AlphaFoldDB" id="F0YF44"/>
<feature type="compositionally biased region" description="Basic and acidic residues" evidence="1">
    <location>
        <begin position="77"/>
        <end position="87"/>
    </location>
</feature>
<evidence type="ECO:0000313" key="3">
    <source>
        <dbReference type="Proteomes" id="UP000002729"/>
    </source>
</evidence>
<protein>
    <submittedName>
        <fullName evidence="2">Uncharacterized protein</fullName>
    </submittedName>
</protein>
<accession>F0YF44</accession>
<evidence type="ECO:0000313" key="2">
    <source>
        <dbReference type="EMBL" id="EGB06366.1"/>
    </source>
</evidence>
<feature type="compositionally biased region" description="Basic and acidic residues" evidence="1">
    <location>
        <begin position="37"/>
        <end position="47"/>
    </location>
</feature>
<dbReference type="KEGG" id="aaf:AURANDRAFT_65768"/>
<sequence>MSTSCATSPPRCPRRAARRRAGDGRSVSYADGVFPADGRRRAADPRRPPPGSPRRSQPQPWFARRASPRRPASAPTWRDDGAADRRRPASPRAAPRWRDGDGGDDDPDKTFFELSLSPARNARRSPRRRARFAEPPSRDRTPSPKPAAALEAWDVTSDRRSRGRLPAAASPPRHAGAGAPPVFGAPGPDDHLFAGAPPPAAKRATARGFDDTWACPVCFYGDNKKGADACTICRSPNPASADAVVYVTCPACGHHNRRFGEDQKCEICDLELMSSRSARALASSVAKPERAVPWTRPDPKDHGGWRGLDESDDDDDAYPRAPPCCYGCGWNSTIVSDGWNHDGRRVVGISKDDWVMGPTLKCKTCERKCNARRSRAPEEKKEDKEFMKVFMKGYRYKFESYSVESVRLYEEKYPGFMAKQDFVITTRRTAMTRTLADIVRPLVNSGMNPNNISNLLAETKDLALTRSLLNATGAISDATAPGQHTLATALNRANLGNFVDEVMKFQTCSPGHKLVRRFVVDASEAVCHSQFSFREKKVGGAIIAIDHTLKTLKGQKVAQEKVSKNRLT</sequence>